<dbReference type="NCBIfam" id="TIGR01256">
    <property type="entry name" value="modA"/>
    <property type="match status" value="1"/>
</dbReference>
<evidence type="ECO:0000256" key="1">
    <source>
        <dbReference type="ARBA" id="ARBA00009175"/>
    </source>
</evidence>
<reference evidence="5 6" key="1">
    <citation type="submission" date="2013-04" db="EMBL/GenBank/DDBJ databases">
        <title>The Genome Sequence of Sutterella wadsworthensis HGA0223.</title>
        <authorList>
            <consortium name="The Broad Institute Genomics Platform"/>
            <person name="Earl A."/>
            <person name="Ward D."/>
            <person name="Feldgarden M."/>
            <person name="Gevers D."/>
            <person name="Schmidt T.M."/>
            <person name="Dover J."/>
            <person name="Dai D."/>
            <person name="Walker B."/>
            <person name="Young S."/>
            <person name="Zeng Q."/>
            <person name="Gargeya S."/>
            <person name="Fitzgerald M."/>
            <person name="Haas B."/>
            <person name="Abouelleil A."/>
            <person name="Allen A.W."/>
            <person name="Alvarado L."/>
            <person name="Arachchi H.M."/>
            <person name="Berlin A.M."/>
            <person name="Chapman S.B."/>
            <person name="Gainer-Dewar J."/>
            <person name="Goldberg J."/>
            <person name="Griggs A."/>
            <person name="Gujja S."/>
            <person name="Hansen M."/>
            <person name="Howarth C."/>
            <person name="Imamovic A."/>
            <person name="Ireland A."/>
            <person name="Larimer J."/>
            <person name="McCowan C."/>
            <person name="Murphy C."/>
            <person name="Pearson M."/>
            <person name="Poon T.W."/>
            <person name="Priest M."/>
            <person name="Roberts A."/>
            <person name="Saif S."/>
            <person name="Shea T."/>
            <person name="Sisk P."/>
            <person name="Sykes S."/>
            <person name="Wortman J."/>
            <person name="Nusbaum C."/>
            <person name="Birren B."/>
        </authorList>
    </citation>
    <scope>NUCLEOTIDE SEQUENCE [LARGE SCALE GENOMIC DNA]</scope>
    <source>
        <strain evidence="5 6">HGA0223</strain>
    </source>
</reference>
<dbReference type="PATRIC" id="fig|1203554.3.peg.638"/>
<keyword evidence="6" id="KW-1185">Reference proteome</keyword>
<dbReference type="Pfam" id="PF13531">
    <property type="entry name" value="SBP_bac_11"/>
    <property type="match status" value="1"/>
</dbReference>
<gene>
    <name evidence="5" type="ORF">HMPREF1476_00651</name>
</gene>
<protein>
    <submittedName>
        <fullName evidence="5">Molybdate ABC transporter, periplasmic molybdate-binding protein</fullName>
    </submittedName>
</protein>
<dbReference type="RefSeq" id="WP_016474006.1">
    <property type="nucleotide sequence ID" value="NZ_KE150480.1"/>
</dbReference>
<name>S3C0J9_9BURK</name>
<evidence type="ECO:0000256" key="3">
    <source>
        <dbReference type="ARBA" id="ARBA00022729"/>
    </source>
</evidence>
<comment type="caution">
    <text evidence="5">The sequence shown here is derived from an EMBL/GenBank/DDBJ whole genome shotgun (WGS) entry which is preliminary data.</text>
</comment>
<evidence type="ECO:0000313" key="6">
    <source>
        <dbReference type="Proteomes" id="UP000014400"/>
    </source>
</evidence>
<dbReference type="GO" id="GO:0046872">
    <property type="term" value="F:metal ion binding"/>
    <property type="evidence" value="ECO:0007669"/>
    <property type="project" value="UniProtKB-KW"/>
</dbReference>
<comment type="similarity">
    <text evidence="1">Belongs to the bacterial solute-binding protein ModA family.</text>
</comment>
<dbReference type="GO" id="GO:0015689">
    <property type="term" value="P:molybdate ion transport"/>
    <property type="evidence" value="ECO:0007669"/>
    <property type="project" value="InterPro"/>
</dbReference>
<dbReference type="AlphaFoldDB" id="S3C0J9"/>
<dbReference type="EMBL" id="ATCF01000012">
    <property type="protein sequence ID" value="EPD99847.1"/>
    <property type="molecule type" value="Genomic_DNA"/>
</dbReference>
<proteinExistence type="inferred from homology"/>
<accession>S3C0J9</accession>
<dbReference type="GO" id="GO:0030973">
    <property type="term" value="F:molybdate ion binding"/>
    <property type="evidence" value="ECO:0007669"/>
    <property type="project" value="TreeGrafter"/>
</dbReference>
<dbReference type="SUPFAM" id="SSF53850">
    <property type="entry name" value="Periplasmic binding protein-like II"/>
    <property type="match status" value="1"/>
</dbReference>
<dbReference type="Gene3D" id="3.40.190.10">
    <property type="entry name" value="Periplasmic binding protein-like II"/>
    <property type="match status" value="2"/>
</dbReference>
<keyword evidence="3 4" id="KW-0732">Signal</keyword>
<keyword evidence="2" id="KW-0479">Metal-binding</keyword>
<dbReference type="PANTHER" id="PTHR30632:SF0">
    <property type="entry name" value="SULFATE-BINDING PROTEIN"/>
    <property type="match status" value="1"/>
</dbReference>
<dbReference type="STRING" id="1203554.HMPREF1476_00651"/>
<dbReference type="PANTHER" id="PTHR30632">
    <property type="entry name" value="MOLYBDATE-BINDING PERIPLASMIC PROTEIN"/>
    <property type="match status" value="1"/>
</dbReference>
<dbReference type="InterPro" id="IPR005950">
    <property type="entry name" value="ModA"/>
</dbReference>
<dbReference type="InterPro" id="IPR050682">
    <property type="entry name" value="ModA/WtpA"/>
</dbReference>
<sequence length="246" mass="25685">MKLFTSTLITAAAALTLAGAAQAQVTVTTGGGYIKMVEALTVQYEKDTGAKVEKAFGGNIGQMLAQVESGSPVTVVISDATSLKKFTKALNADAGVRLGDTPLILIWRKGLTLASPEDLTSDAVKRVAMPDPKAAVYGRAAKEYLDGSGLAEKIAGKLNVVSMVPQVMSYVSRAEMDAGFVNLLAARQGKDKIGGFVAVKEGYEPIRMTAQPVKGAAGEADDVKAFLTWLGSPKADAVLEKFGVSR</sequence>
<evidence type="ECO:0000256" key="2">
    <source>
        <dbReference type="ARBA" id="ARBA00022723"/>
    </source>
</evidence>
<evidence type="ECO:0000256" key="4">
    <source>
        <dbReference type="SAM" id="SignalP"/>
    </source>
</evidence>
<evidence type="ECO:0000313" key="5">
    <source>
        <dbReference type="EMBL" id="EPD99847.1"/>
    </source>
</evidence>
<feature type="signal peptide" evidence="4">
    <location>
        <begin position="1"/>
        <end position="23"/>
    </location>
</feature>
<dbReference type="Proteomes" id="UP000014400">
    <property type="component" value="Unassembled WGS sequence"/>
</dbReference>
<feature type="chain" id="PRO_5004506896" evidence="4">
    <location>
        <begin position="24"/>
        <end position="246"/>
    </location>
</feature>
<dbReference type="eggNOG" id="COG0725">
    <property type="taxonomic scope" value="Bacteria"/>
</dbReference>
<dbReference type="HOGENOM" id="CLU_065520_1_0_4"/>
<organism evidence="5 6">
    <name type="scientific">Sutterella wadsworthensis HGA0223</name>
    <dbReference type="NCBI Taxonomy" id="1203554"/>
    <lineage>
        <taxon>Bacteria</taxon>
        <taxon>Pseudomonadati</taxon>
        <taxon>Pseudomonadota</taxon>
        <taxon>Betaproteobacteria</taxon>
        <taxon>Burkholderiales</taxon>
        <taxon>Sutterellaceae</taxon>
        <taxon>Sutterella</taxon>
    </lineage>
</organism>